<keyword evidence="4" id="KW-0472">Membrane</keyword>
<dbReference type="GO" id="GO:0022857">
    <property type="term" value="F:transmembrane transporter activity"/>
    <property type="evidence" value="ECO:0007669"/>
    <property type="project" value="InterPro"/>
</dbReference>
<dbReference type="Proteomes" id="UP000398389">
    <property type="component" value="Unassembled WGS sequence"/>
</dbReference>
<proteinExistence type="inferred from homology"/>
<name>A0A5E8BUA6_9ASCO</name>
<evidence type="ECO:0000256" key="1">
    <source>
        <dbReference type="ARBA" id="ARBA00004141"/>
    </source>
</evidence>
<keyword evidence="6" id="KW-1185">Reference proteome</keyword>
<evidence type="ECO:0000256" key="4">
    <source>
        <dbReference type="SAM" id="Phobius"/>
    </source>
</evidence>
<feature type="region of interest" description="Disordered" evidence="3">
    <location>
        <begin position="79"/>
        <end position="109"/>
    </location>
</feature>
<dbReference type="PANTHER" id="PTHR11360:SF315">
    <property type="entry name" value="TRANSPORTER MCH2-RELATED"/>
    <property type="match status" value="1"/>
</dbReference>
<sequence>MSVSSKENSIKVSISVPEPTASQEKRGPEPTSYFCGENGSNSNLSFTAASHHQHHHHHNLHSTISNVDYGAAETMLMEGEDLSGRKSPASSSIRRSREDVEAHGTGAADLTEKEPELEFDRGYAWVVLIAGTMINAFSWGASGAFGVFLATFLDTNKYPGATRMDFAFVGGLQFGLGLMVSPFVVQAIQKISFPIFIIAGSFVLAAGNIAASFATRIWHLYLTQGLLSGVGIGMVFVTANAAVPMWFVNRRGIAYGIFTCGAGLGSIIFSLSVQSLIDRVGLAWAQRYVGFMTFGFCILSGIFIKERRSVYKSRGANAYNFALLKRPDILLAIFWGIITMLCYGIVLYTMAPYAVSVGLTHHQGSVLSSVVSAGIVIGRPVMGHFADKIGSLNIALVTTLLSTVFILAWWIPSKSYGSLIALSFCLGSVVSSFSAGFPPICASLVDLEDLSAMMSMSWTVIGALNIFSTPVAIGLTTVNDTYLYSQIFTGLLFFVSSLILVVIRGIEFRMQEQESDEVTDQTVCSSKSCTEEGCTGLKETKPKSFIALMFKVAKV</sequence>
<dbReference type="RefSeq" id="XP_031854572.1">
    <property type="nucleotide sequence ID" value="XM_031998681.1"/>
</dbReference>
<dbReference type="CDD" id="cd17352">
    <property type="entry name" value="MFS_MCT_SLC16"/>
    <property type="match status" value="1"/>
</dbReference>
<evidence type="ECO:0000313" key="5">
    <source>
        <dbReference type="EMBL" id="VVT54219.1"/>
    </source>
</evidence>
<feature type="transmembrane region" description="Helical" evidence="4">
    <location>
        <begin position="166"/>
        <end position="185"/>
    </location>
</feature>
<dbReference type="Gene3D" id="1.20.1250.20">
    <property type="entry name" value="MFS general substrate transporter like domains"/>
    <property type="match status" value="2"/>
</dbReference>
<dbReference type="InterPro" id="IPR050327">
    <property type="entry name" value="Proton-linked_MCT"/>
</dbReference>
<feature type="transmembrane region" description="Helical" evidence="4">
    <location>
        <begin position="457"/>
        <end position="476"/>
    </location>
</feature>
<dbReference type="GO" id="GO:0016020">
    <property type="term" value="C:membrane"/>
    <property type="evidence" value="ECO:0007669"/>
    <property type="project" value="UniProtKB-SubCell"/>
</dbReference>
<dbReference type="InterPro" id="IPR011701">
    <property type="entry name" value="MFS"/>
</dbReference>
<keyword evidence="4" id="KW-0812">Transmembrane</keyword>
<feature type="transmembrane region" description="Helical" evidence="4">
    <location>
        <begin position="418"/>
        <end position="445"/>
    </location>
</feature>
<dbReference type="GeneID" id="43582781"/>
<organism evidence="5 6">
    <name type="scientific">Magnusiomyces paraingens</name>
    <dbReference type="NCBI Taxonomy" id="2606893"/>
    <lineage>
        <taxon>Eukaryota</taxon>
        <taxon>Fungi</taxon>
        <taxon>Dikarya</taxon>
        <taxon>Ascomycota</taxon>
        <taxon>Saccharomycotina</taxon>
        <taxon>Dipodascomycetes</taxon>
        <taxon>Dipodascales</taxon>
        <taxon>Dipodascaceae</taxon>
        <taxon>Magnusiomyces</taxon>
    </lineage>
</organism>
<feature type="transmembrane region" description="Helical" evidence="4">
    <location>
        <begin position="254"/>
        <end position="273"/>
    </location>
</feature>
<feature type="transmembrane region" description="Helical" evidence="4">
    <location>
        <begin position="329"/>
        <end position="351"/>
    </location>
</feature>
<dbReference type="EMBL" id="CABVLU010000003">
    <property type="protein sequence ID" value="VVT54219.1"/>
    <property type="molecule type" value="Genomic_DNA"/>
</dbReference>
<feature type="transmembrane region" description="Helical" evidence="4">
    <location>
        <begin position="123"/>
        <end position="146"/>
    </location>
</feature>
<evidence type="ECO:0000313" key="6">
    <source>
        <dbReference type="Proteomes" id="UP000398389"/>
    </source>
</evidence>
<evidence type="ECO:0000256" key="2">
    <source>
        <dbReference type="ARBA" id="ARBA00006727"/>
    </source>
</evidence>
<protein>
    <recommendedName>
        <fullName evidence="7">Major facilitator superfamily (MFS) profile domain-containing protein</fullName>
    </recommendedName>
</protein>
<dbReference type="AlphaFoldDB" id="A0A5E8BUA6"/>
<feature type="region of interest" description="Disordered" evidence="3">
    <location>
        <begin position="1"/>
        <end position="36"/>
    </location>
</feature>
<feature type="compositionally biased region" description="Polar residues" evidence="3">
    <location>
        <begin position="1"/>
        <end position="12"/>
    </location>
</feature>
<gene>
    <name evidence="5" type="ORF">SAPINGB_P003966</name>
</gene>
<keyword evidence="4" id="KW-1133">Transmembrane helix</keyword>
<feature type="transmembrane region" description="Helical" evidence="4">
    <location>
        <begin position="226"/>
        <end position="247"/>
    </location>
</feature>
<dbReference type="Pfam" id="PF07690">
    <property type="entry name" value="MFS_1"/>
    <property type="match status" value="1"/>
</dbReference>
<feature type="transmembrane region" description="Helical" evidence="4">
    <location>
        <begin position="285"/>
        <end position="304"/>
    </location>
</feature>
<dbReference type="PANTHER" id="PTHR11360">
    <property type="entry name" value="MONOCARBOXYLATE TRANSPORTER"/>
    <property type="match status" value="1"/>
</dbReference>
<dbReference type="OrthoDB" id="2213137at2759"/>
<reference evidence="5 6" key="1">
    <citation type="submission" date="2019-09" db="EMBL/GenBank/DDBJ databases">
        <authorList>
            <person name="Brejova B."/>
        </authorList>
    </citation>
    <scope>NUCLEOTIDE SEQUENCE [LARGE SCALE GENOMIC DNA]</scope>
</reference>
<comment type="subcellular location">
    <subcellularLocation>
        <location evidence="1">Membrane</location>
        <topology evidence="1">Multi-pass membrane protein</topology>
    </subcellularLocation>
</comment>
<evidence type="ECO:0008006" key="7">
    <source>
        <dbReference type="Google" id="ProtNLM"/>
    </source>
</evidence>
<feature type="transmembrane region" description="Helical" evidence="4">
    <location>
        <begin position="394"/>
        <end position="412"/>
    </location>
</feature>
<feature type="transmembrane region" description="Helical" evidence="4">
    <location>
        <begin position="192"/>
        <end position="214"/>
    </location>
</feature>
<feature type="transmembrane region" description="Helical" evidence="4">
    <location>
        <begin position="482"/>
        <end position="503"/>
    </location>
</feature>
<comment type="similarity">
    <text evidence="2">Belongs to the major facilitator superfamily. Monocarboxylate porter (TC 2.A.1.13) family.</text>
</comment>
<dbReference type="SUPFAM" id="SSF103473">
    <property type="entry name" value="MFS general substrate transporter"/>
    <property type="match status" value="1"/>
</dbReference>
<accession>A0A5E8BUA6</accession>
<evidence type="ECO:0000256" key="3">
    <source>
        <dbReference type="SAM" id="MobiDB-lite"/>
    </source>
</evidence>
<dbReference type="InterPro" id="IPR036259">
    <property type="entry name" value="MFS_trans_sf"/>
</dbReference>